<sequence length="59" mass="6492">MTLLGWIFWGSILIVIVLAVVLQKRGMKPPSEKTYNQLKGEKQSIDSSKINYPGDNGGA</sequence>
<organism evidence="3 4">
    <name type="scientific">Rossellomorea pakistanensis</name>
    <dbReference type="NCBI Taxonomy" id="992288"/>
    <lineage>
        <taxon>Bacteria</taxon>
        <taxon>Bacillati</taxon>
        <taxon>Bacillota</taxon>
        <taxon>Bacilli</taxon>
        <taxon>Bacillales</taxon>
        <taxon>Bacillaceae</taxon>
        <taxon>Rossellomorea</taxon>
    </lineage>
</organism>
<feature type="transmembrane region" description="Helical" evidence="2">
    <location>
        <begin position="6"/>
        <end position="23"/>
    </location>
</feature>
<keyword evidence="4" id="KW-1185">Reference proteome</keyword>
<reference evidence="3 4" key="1">
    <citation type="submission" date="2021-01" db="EMBL/GenBank/DDBJ databases">
        <title>Genomic Encyclopedia of Type Strains, Phase IV (KMG-IV): sequencing the most valuable type-strain genomes for metagenomic binning, comparative biology and taxonomic classification.</title>
        <authorList>
            <person name="Goeker M."/>
        </authorList>
    </citation>
    <scope>NUCLEOTIDE SEQUENCE [LARGE SCALE GENOMIC DNA]</scope>
    <source>
        <strain evidence="3 4">DSM 24834</strain>
    </source>
</reference>
<evidence type="ECO:0000313" key="3">
    <source>
        <dbReference type="EMBL" id="MBM7583955.1"/>
    </source>
</evidence>
<evidence type="ECO:0000256" key="1">
    <source>
        <dbReference type="SAM" id="MobiDB-lite"/>
    </source>
</evidence>
<gene>
    <name evidence="3" type="ORF">JOC86_000492</name>
</gene>
<evidence type="ECO:0000256" key="2">
    <source>
        <dbReference type="SAM" id="Phobius"/>
    </source>
</evidence>
<proteinExistence type="predicted"/>
<keyword evidence="2" id="KW-1133">Transmembrane helix</keyword>
<name>A0ABS2N7X0_9BACI</name>
<accession>A0ABS2N7X0</accession>
<evidence type="ECO:0000313" key="4">
    <source>
        <dbReference type="Proteomes" id="UP001646157"/>
    </source>
</evidence>
<keyword evidence="2" id="KW-0472">Membrane</keyword>
<evidence type="ECO:0008006" key="5">
    <source>
        <dbReference type="Google" id="ProtNLM"/>
    </source>
</evidence>
<dbReference type="EMBL" id="JAFBDZ010000001">
    <property type="protein sequence ID" value="MBM7583955.1"/>
    <property type="molecule type" value="Genomic_DNA"/>
</dbReference>
<dbReference type="RefSeq" id="WP_205168162.1">
    <property type="nucleotide sequence ID" value="NZ_JAFBDZ010000001.1"/>
</dbReference>
<protein>
    <recommendedName>
        <fullName evidence="5">ATP synthase F0 subunit 8</fullName>
    </recommendedName>
</protein>
<comment type="caution">
    <text evidence="3">The sequence shown here is derived from an EMBL/GenBank/DDBJ whole genome shotgun (WGS) entry which is preliminary data.</text>
</comment>
<keyword evidence="2" id="KW-0812">Transmembrane</keyword>
<dbReference type="Proteomes" id="UP001646157">
    <property type="component" value="Unassembled WGS sequence"/>
</dbReference>
<feature type="region of interest" description="Disordered" evidence="1">
    <location>
        <begin position="29"/>
        <end position="59"/>
    </location>
</feature>